<evidence type="ECO:0000313" key="2">
    <source>
        <dbReference type="EMBL" id="RIB26869.1"/>
    </source>
</evidence>
<accession>A0A397W0R1</accession>
<protein>
    <recommendedName>
        <fullName evidence="4">Secreted protein</fullName>
    </recommendedName>
</protein>
<evidence type="ECO:0000256" key="1">
    <source>
        <dbReference type="SAM" id="SignalP"/>
    </source>
</evidence>
<reference evidence="2 3" key="1">
    <citation type="submission" date="2018-06" db="EMBL/GenBank/DDBJ databases">
        <title>Comparative genomics reveals the genomic features of Rhizophagus irregularis, R. cerebriforme, R. diaphanum and Gigaspora rosea, and their symbiotic lifestyle signature.</title>
        <authorList>
            <person name="Morin E."/>
            <person name="San Clemente H."/>
            <person name="Chen E.C.H."/>
            <person name="De La Providencia I."/>
            <person name="Hainaut M."/>
            <person name="Kuo A."/>
            <person name="Kohler A."/>
            <person name="Murat C."/>
            <person name="Tang N."/>
            <person name="Roy S."/>
            <person name="Loubradou J."/>
            <person name="Henrissat B."/>
            <person name="Grigoriev I.V."/>
            <person name="Corradi N."/>
            <person name="Roux C."/>
            <person name="Martin F.M."/>
        </authorList>
    </citation>
    <scope>NUCLEOTIDE SEQUENCE [LARGE SCALE GENOMIC DNA]</scope>
    <source>
        <strain evidence="2 3">DAOM 194757</strain>
    </source>
</reference>
<dbReference type="EMBL" id="QKWP01000119">
    <property type="protein sequence ID" value="RIB26869.1"/>
    <property type="molecule type" value="Genomic_DNA"/>
</dbReference>
<proteinExistence type="predicted"/>
<keyword evidence="1" id="KW-0732">Signal</keyword>
<dbReference type="Proteomes" id="UP000266673">
    <property type="component" value="Unassembled WGS sequence"/>
</dbReference>
<sequence>MFNLTTLYALIASGLSIGSNLEANIIFIKQKIMKRNHLKFERTEPNNGFGKCTRCRRQNISPTWYQSCDPKEAIKGWTSGNRNIDKTHQNFSKKRYKI</sequence>
<name>A0A397W0R1_9GLOM</name>
<comment type="caution">
    <text evidence="2">The sequence shown here is derived from an EMBL/GenBank/DDBJ whole genome shotgun (WGS) entry which is preliminary data.</text>
</comment>
<evidence type="ECO:0008006" key="4">
    <source>
        <dbReference type="Google" id="ProtNLM"/>
    </source>
</evidence>
<keyword evidence="3" id="KW-1185">Reference proteome</keyword>
<evidence type="ECO:0000313" key="3">
    <source>
        <dbReference type="Proteomes" id="UP000266673"/>
    </source>
</evidence>
<gene>
    <name evidence="2" type="ORF">C2G38_143689</name>
</gene>
<dbReference type="AlphaFoldDB" id="A0A397W0R1"/>
<feature type="chain" id="PRO_5017377819" description="Secreted protein" evidence="1">
    <location>
        <begin position="19"/>
        <end position="98"/>
    </location>
</feature>
<feature type="signal peptide" evidence="1">
    <location>
        <begin position="1"/>
        <end position="18"/>
    </location>
</feature>
<organism evidence="2 3">
    <name type="scientific">Gigaspora rosea</name>
    <dbReference type="NCBI Taxonomy" id="44941"/>
    <lineage>
        <taxon>Eukaryota</taxon>
        <taxon>Fungi</taxon>
        <taxon>Fungi incertae sedis</taxon>
        <taxon>Mucoromycota</taxon>
        <taxon>Glomeromycotina</taxon>
        <taxon>Glomeromycetes</taxon>
        <taxon>Diversisporales</taxon>
        <taxon>Gigasporaceae</taxon>
        <taxon>Gigaspora</taxon>
    </lineage>
</organism>